<keyword evidence="6" id="KW-0503">Monooxygenase</keyword>
<protein>
    <recommendedName>
        <fullName evidence="10">Cytochrome P450</fullName>
    </recommendedName>
</protein>
<keyword evidence="4" id="KW-0560">Oxidoreductase</keyword>
<accession>A0A101MMQ9</accession>
<keyword evidence="5 7" id="KW-0408">Iron</keyword>
<evidence type="ECO:0000256" key="4">
    <source>
        <dbReference type="ARBA" id="ARBA00023002"/>
    </source>
</evidence>
<dbReference type="Pfam" id="PF00067">
    <property type="entry name" value="p450"/>
    <property type="match status" value="1"/>
</dbReference>
<sequence>MEPSLLSLLVLLPVILLVRYAFTYGHRISTMPIGPPTLPFIGNIHQITKKYTHIKFTEWAAQYGGLYMLKIGNGNMAVITDRRLVKEVLDRKSGIYSHRPHSFVSHDLITKGNHLLVMHYGDQWRTFRRLVHQHFMETMVESHHTKIVNAEAIQLVRDYMIDPEHHMAHPKRYSNSITNSIVFGIRTANRKGSNMRRLYKLMEEWSEVMETGATPPVDLFPWLKLLPQWLFNNYINRAKSIGVQMETLYVGILNKVIKRQEEGHNNGTFMDKVLDSQEKHNLPWHQLAFIGGVLMEGGSDTTSSLTLAIVQALIQNPDVQRKAHAEIDAVVGHDRSPVWEDFERLPYINMIVKEGHRWRPILPLCFPHAVGEDDWVDGKFLPKGTTVLVNTWGMHMDPSQPDDPTAFIPERFAEHPQLAPDYVPGTWERRDHYGYGVGRRICPGIHLAERNMFLAIVKLLWAFDFQPGEGPVDSDPVSGYHNGFLYCAKDYSCRPVVRNDIIRATIEKEYATATTDVFSSLLLSFNIADGVALARSSFYNTNNAVFSGFAVASVYFLSGPAYTVLMDVGAA</sequence>
<dbReference type="InterPro" id="IPR050364">
    <property type="entry name" value="Cytochrome_P450_fung"/>
</dbReference>
<dbReference type="InterPro" id="IPR002401">
    <property type="entry name" value="Cyt_P450_E_grp-I"/>
</dbReference>
<dbReference type="Gene3D" id="1.10.630.10">
    <property type="entry name" value="Cytochrome P450"/>
    <property type="match status" value="1"/>
</dbReference>
<reference evidence="8 9" key="1">
    <citation type="submission" date="2015-10" db="EMBL/GenBank/DDBJ databases">
        <title>Genome sequencing of Penicillium freii.</title>
        <authorList>
            <person name="Nguyen H.D."/>
            <person name="Visagie C.M."/>
            <person name="Seifert K.A."/>
        </authorList>
    </citation>
    <scope>NUCLEOTIDE SEQUENCE [LARGE SCALE GENOMIC DNA]</scope>
    <source>
        <strain evidence="8 9">DAOM 242723</strain>
    </source>
</reference>
<evidence type="ECO:0000256" key="3">
    <source>
        <dbReference type="ARBA" id="ARBA00022723"/>
    </source>
</evidence>
<evidence type="ECO:0000256" key="7">
    <source>
        <dbReference type="PIRSR" id="PIRSR602401-1"/>
    </source>
</evidence>
<comment type="similarity">
    <text evidence="2">Belongs to the cytochrome P450 family.</text>
</comment>
<dbReference type="Proteomes" id="UP000055045">
    <property type="component" value="Unassembled WGS sequence"/>
</dbReference>
<evidence type="ECO:0000256" key="2">
    <source>
        <dbReference type="ARBA" id="ARBA00010617"/>
    </source>
</evidence>
<dbReference type="EMBL" id="LLXE01000074">
    <property type="protein sequence ID" value="KUM63388.1"/>
    <property type="molecule type" value="Genomic_DNA"/>
</dbReference>
<dbReference type="GO" id="GO:0016705">
    <property type="term" value="F:oxidoreductase activity, acting on paired donors, with incorporation or reduction of molecular oxygen"/>
    <property type="evidence" value="ECO:0007669"/>
    <property type="project" value="InterPro"/>
</dbReference>
<dbReference type="PANTHER" id="PTHR46300">
    <property type="entry name" value="P450, PUTATIVE (EUROFUNG)-RELATED-RELATED"/>
    <property type="match status" value="1"/>
</dbReference>
<keyword evidence="9" id="KW-1185">Reference proteome</keyword>
<evidence type="ECO:0000256" key="5">
    <source>
        <dbReference type="ARBA" id="ARBA00023004"/>
    </source>
</evidence>
<evidence type="ECO:0000256" key="6">
    <source>
        <dbReference type="ARBA" id="ARBA00023033"/>
    </source>
</evidence>
<dbReference type="GO" id="GO:0043386">
    <property type="term" value="P:mycotoxin biosynthetic process"/>
    <property type="evidence" value="ECO:0007669"/>
    <property type="project" value="UniProtKB-ARBA"/>
</dbReference>
<dbReference type="GO" id="GO:0020037">
    <property type="term" value="F:heme binding"/>
    <property type="evidence" value="ECO:0007669"/>
    <property type="project" value="InterPro"/>
</dbReference>
<comment type="cofactor">
    <cofactor evidence="1 7">
        <name>heme</name>
        <dbReference type="ChEBI" id="CHEBI:30413"/>
    </cofactor>
</comment>
<evidence type="ECO:0008006" key="10">
    <source>
        <dbReference type="Google" id="ProtNLM"/>
    </source>
</evidence>
<dbReference type="PANTHER" id="PTHR46300:SF2">
    <property type="entry name" value="CYTOCHROME P450 MONOOXYGENASE ALNH-RELATED"/>
    <property type="match status" value="1"/>
</dbReference>
<dbReference type="CDD" id="cd11065">
    <property type="entry name" value="CYP64-like"/>
    <property type="match status" value="1"/>
</dbReference>
<keyword evidence="7" id="KW-0349">Heme</keyword>
<feature type="binding site" description="axial binding residue" evidence="7">
    <location>
        <position position="442"/>
    </location>
    <ligand>
        <name>heme</name>
        <dbReference type="ChEBI" id="CHEBI:30413"/>
    </ligand>
    <ligandPart>
        <name>Fe</name>
        <dbReference type="ChEBI" id="CHEBI:18248"/>
    </ligandPart>
</feature>
<dbReference type="InterPro" id="IPR036396">
    <property type="entry name" value="Cyt_P450_sf"/>
</dbReference>
<proteinExistence type="inferred from homology"/>
<dbReference type="PRINTS" id="PR00463">
    <property type="entry name" value="EP450I"/>
</dbReference>
<dbReference type="GO" id="GO:0005506">
    <property type="term" value="F:iron ion binding"/>
    <property type="evidence" value="ECO:0007669"/>
    <property type="project" value="InterPro"/>
</dbReference>
<organism evidence="8 9">
    <name type="scientific">Penicillium freii</name>
    <dbReference type="NCBI Taxonomy" id="48697"/>
    <lineage>
        <taxon>Eukaryota</taxon>
        <taxon>Fungi</taxon>
        <taxon>Dikarya</taxon>
        <taxon>Ascomycota</taxon>
        <taxon>Pezizomycotina</taxon>
        <taxon>Eurotiomycetes</taxon>
        <taxon>Eurotiomycetidae</taxon>
        <taxon>Eurotiales</taxon>
        <taxon>Aspergillaceae</taxon>
        <taxon>Penicillium</taxon>
    </lineage>
</organism>
<evidence type="ECO:0000256" key="1">
    <source>
        <dbReference type="ARBA" id="ARBA00001971"/>
    </source>
</evidence>
<keyword evidence="3 7" id="KW-0479">Metal-binding</keyword>
<dbReference type="InterPro" id="IPR001128">
    <property type="entry name" value="Cyt_P450"/>
</dbReference>
<dbReference type="GO" id="GO:0004497">
    <property type="term" value="F:monooxygenase activity"/>
    <property type="evidence" value="ECO:0007669"/>
    <property type="project" value="UniProtKB-KW"/>
</dbReference>
<dbReference type="SUPFAM" id="SSF48264">
    <property type="entry name" value="Cytochrome P450"/>
    <property type="match status" value="1"/>
</dbReference>
<evidence type="ECO:0000313" key="8">
    <source>
        <dbReference type="EMBL" id="KUM63388.1"/>
    </source>
</evidence>
<comment type="caution">
    <text evidence="8">The sequence shown here is derived from an EMBL/GenBank/DDBJ whole genome shotgun (WGS) entry which is preliminary data.</text>
</comment>
<evidence type="ECO:0000313" key="9">
    <source>
        <dbReference type="Proteomes" id="UP000055045"/>
    </source>
</evidence>
<dbReference type="STRING" id="48697.A0A101MMQ9"/>
<name>A0A101MMQ9_PENFR</name>
<gene>
    <name evidence="8" type="ORF">ACN42_g3710</name>
</gene>
<dbReference type="AlphaFoldDB" id="A0A101MMQ9"/>